<evidence type="ECO:0000256" key="7">
    <source>
        <dbReference type="ARBA" id="ARBA00022833"/>
    </source>
</evidence>
<name>A0ABC9WJB4_GRUJA</name>
<evidence type="ECO:0000256" key="8">
    <source>
        <dbReference type="ARBA" id="ARBA00023015"/>
    </source>
</evidence>
<feature type="domain" description="C2H2-type" evidence="14">
    <location>
        <begin position="524"/>
        <end position="551"/>
    </location>
</feature>
<dbReference type="SUPFAM" id="SSF57667">
    <property type="entry name" value="beta-beta-alpha zinc fingers"/>
    <property type="match status" value="6"/>
</dbReference>
<evidence type="ECO:0000313" key="17">
    <source>
        <dbReference type="EMBL" id="GAB0185147.1"/>
    </source>
</evidence>
<dbReference type="PROSITE" id="PS00028">
    <property type="entry name" value="ZINC_FINGER_C2H2_1"/>
    <property type="match status" value="11"/>
</dbReference>
<dbReference type="InterPro" id="IPR003655">
    <property type="entry name" value="aKRAB"/>
</dbReference>
<keyword evidence="5" id="KW-0677">Repeat</keyword>
<dbReference type="GO" id="GO:0032502">
    <property type="term" value="P:developmental process"/>
    <property type="evidence" value="ECO:0007669"/>
    <property type="project" value="UniProtKB-ARBA"/>
</dbReference>
<gene>
    <name evidence="17" type="ORF">GRJ2_000980000</name>
</gene>
<feature type="domain" description="KRAB-related" evidence="16">
    <location>
        <begin position="208"/>
        <end position="272"/>
    </location>
</feature>
<dbReference type="GO" id="GO:0003677">
    <property type="term" value="F:DNA binding"/>
    <property type="evidence" value="ECO:0007669"/>
    <property type="project" value="UniProtKB-KW"/>
</dbReference>
<keyword evidence="8" id="KW-0805">Transcription regulation</keyword>
<dbReference type="FunFam" id="3.30.160.60:FF:000624">
    <property type="entry name" value="zinc finger protein 697"/>
    <property type="match status" value="1"/>
</dbReference>
<dbReference type="Proteomes" id="UP001623348">
    <property type="component" value="Unassembled WGS sequence"/>
</dbReference>
<dbReference type="AlphaFoldDB" id="A0ABC9WJB4"/>
<dbReference type="CDD" id="cd07765">
    <property type="entry name" value="KRAB_A-box"/>
    <property type="match status" value="1"/>
</dbReference>
<dbReference type="InterPro" id="IPR013087">
    <property type="entry name" value="Znf_C2H2_type"/>
</dbReference>
<keyword evidence="4" id="KW-0479">Metal-binding</keyword>
<feature type="domain" description="C2H2-type" evidence="14">
    <location>
        <begin position="636"/>
        <end position="658"/>
    </location>
</feature>
<evidence type="ECO:0000256" key="11">
    <source>
        <dbReference type="ARBA" id="ARBA00023242"/>
    </source>
</evidence>
<dbReference type="SUPFAM" id="SSF52058">
    <property type="entry name" value="L domain-like"/>
    <property type="match status" value="1"/>
</dbReference>
<dbReference type="FunFam" id="3.30.160.60:FF:000508">
    <property type="entry name" value="Myeloid zinc finger 1"/>
    <property type="match status" value="2"/>
</dbReference>
<feature type="domain" description="C2H2-type" evidence="14">
    <location>
        <begin position="496"/>
        <end position="523"/>
    </location>
</feature>
<feature type="domain" description="C2H2-type" evidence="14">
    <location>
        <begin position="468"/>
        <end position="495"/>
    </location>
</feature>
<evidence type="ECO:0000256" key="13">
    <source>
        <dbReference type="SAM" id="MobiDB-lite"/>
    </source>
</evidence>
<feature type="region of interest" description="Disordered" evidence="13">
    <location>
        <begin position="697"/>
        <end position="723"/>
    </location>
</feature>
<dbReference type="InterPro" id="IPR032675">
    <property type="entry name" value="LRR_dom_sf"/>
</dbReference>
<comment type="subcellular location">
    <subcellularLocation>
        <location evidence="2">Nucleus</location>
    </subcellularLocation>
</comment>
<organism evidence="17 18">
    <name type="scientific">Grus japonensis</name>
    <name type="common">Japanese crane</name>
    <name type="synonym">Red-crowned crane</name>
    <dbReference type="NCBI Taxonomy" id="30415"/>
    <lineage>
        <taxon>Eukaryota</taxon>
        <taxon>Metazoa</taxon>
        <taxon>Chordata</taxon>
        <taxon>Craniata</taxon>
        <taxon>Vertebrata</taxon>
        <taxon>Euteleostomi</taxon>
        <taxon>Archelosauria</taxon>
        <taxon>Archosauria</taxon>
        <taxon>Dinosauria</taxon>
        <taxon>Saurischia</taxon>
        <taxon>Theropoda</taxon>
        <taxon>Coelurosauria</taxon>
        <taxon>Aves</taxon>
        <taxon>Neognathae</taxon>
        <taxon>Neoaves</taxon>
        <taxon>Gruiformes</taxon>
        <taxon>Gruidae</taxon>
        <taxon>Grus</taxon>
    </lineage>
</organism>
<dbReference type="SUPFAM" id="SSF109640">
    <property type="entry name" value="KRAB domain (Kruppel-associated box)"/>
    <property type="match status" value="1"/>
</dbReference>
<evidence type="ECO:0000256" key="9">
    <source>
        <dbReference type="ARBA" id="ARBA00023125"/>
    </source>
</evidence>
<comment type="caution">
    <text evidence="17">The sequence shown here is derived from an EMBL/GenBank/DDBJ whole genome shotgun (WGS) entry which is preliminary data.</text>
</comment>
<dbReference type="GO" id="GO:0005634">
    <property type="term" value="C:nucleus"/>
    <property type="evidence" value="ECO:0007669"/>
    <property type="project" value="UniProtKB-SubCell"/>
</dbReference>
<feature type="compositionally biased region" description="Polar residues" evidence="13">
    <location>
        <begin position="703"/>
        <end position="713"/>
    </location>
</feature>
<feature type="compositionally biased region" description="Basic residues" evidence="13">
    <location>
        <begin position="316"/>
        <end position="331"/>
    </location>
</feature>
<evidence type="ECO:0000256" key="10">
    <source>
        <dbReference type="ARBA" id="ARBA00023163"/>
    </source>
</evidence>
<keyword evidence="9" id="KW-0238">DNA-binding</keyword>
<dbReference type="GO" id="GO:0008270">
    <property type="term" value="F:zinc ion binding"/>
    <property type="evidence" value="ECO:0007669"/>
    <property type="project" value="UniProtKB-KW"/>
</dbReference>
<comment type="function">
    <text evidence="1">May be involved in transcriptional regulation.</text>
</comment>
<feature type="domain" description="C2H2-type" evidence="14">
    <location>
        <begin position="580"/>
        <end position="607"/>
    </location>
</feature>
<protein>
    <submittedName>
        <fullName evidence="17">Zinc finger protein 501</fullName>
    </submittedName>
</protein>
<dbReference type="InterPro" id="IPR036236">
    <property type="entry name" value="Znf_C2H2_sf"/>
</dbReference>
<evidence type="ECO:0000256" key="2">
    <source>
        <dbReference type="ARBA" id="ARBA00004123"/>
    </source>
</evidence>
<dbReference type="InterPro" id="IPR001611">
    <property type="entry name" value="Leu-rich_rpt"/>
</dbReference>
<proteinExistence type="inferred from homology"/>
<keyword evidence="18" id="KW-1185">Reference proteome</keyword>
<evidence type="ECO:0000256" key="3">
    <source>
        <dbReference type="ARBA" id="ARBA00006991"/>
    </source>
</evidence>
<dbReference type="FunFam" id="3.30.160.60:FF:000151">
    <property type="entry name" value="Zinc finger and SCAN domain-containing 21"/>
    <property type="match status" value="1"/>
</dbReference>
<dbReference type="FunFam" id="3.30.160.60:FF:000706">
    <property type="entry name" value="Zinc finger protein"/>
    <property type="match status" value="1"/>
</dbReference>
<dbReference type="EMBL" id="BAAFJT010000002">
    <property type="protein sequence ID" value="GAB0185147.1"/>
    <property type="molecule type" value="Genomic_DNA"/>
</dbReference>
<sequence length="723" mass="80394">MEMGCEAEILPCEGAEALAQGAQRSCGCAWLPGSVQGQVGWGFGQAGLAEGVPARGRGGTGWAGRSLQTRLGFSDISGNTIAQLGPLAALKALTVLNLSRNRIASLEPLGSCHNLQSLNLAGNRVSSLQQLRCLTGLRRLESLRLRDPLARLANPLCAAPAYRAALADMFPGLKAIDGERVSGRGSELYRLCRDLDSSLGRGGVVPACMSVTFEDVAIYFSPEEWAELADWQRRLYREVMLENYQAVASLGWPAVKPEIICQMERAELPCVPDPPRTQRSRWTPVSAGNPGTQREAGGVPKRLPAPTALLPGMPKRGTRRRGRSAHSRPGRSRGGSSGRPRLHPLPTPRPLEKTPPTCPECNKSFKHQSALAVHARRHTGERPFVCTDCGKRFGHKHHLLRHQHVHTSEKPFACSHCCHHFSQERHLVIHQRIHTGERPFACTHCPKAFMYKKNLTAHKRIHAGERPFTCNQCPKAFKDSSSLTAHQWVHTSDYPFACTQCPKAFMYKKTLTAHQRIHSGERPFACAHCPKTFRYKKTLRAHQRIHTGERPFACAYCSKAFRDSSTLTVHQRIHTGERPFACQQCPKAFRDKKTLTVHQRIHSGERPFACTHCPKAFRDSSTLTAHQRVHTGEKPYKCSECGKTCSQKHNLKRHQRVHRIPSTVPQSVQWEGEGPSPMERRAEDEHFQCGHCETQAQDEGITLAQQQTHSTPSLWPPPQPGAP</sequence>
<evidence type="ECO:0000259" key="14">
    <source>
        <dbReference type="PROSITE" id="PS50157"/>
    </source>
</evidence>
<feature type="domain" description="KRAB" evidence="15">
    <location>
        <begin position="211"/>
        <end position="282"/>
    </location>
</feature>
<dbReference type="PROSITE" id="PS50805">
    <property type="entry name" value="KRAB"/>
    <property type="match status" value="1"/>
</dbReference>
<dbReference type="GO" id="GO:0042802">
    <property type="term" value="F:identical protein binding"/>
    <property type="evidence" value="ECO:0007669"/>
    <property type="project" value="UniProtKB-ARBA"/>
</dbReference>
<evidence type="ECO:0000256" key="6">
    <source>
        <dbReference type="ARBA" id="ARBA00022771"/>
    </source>
</evidence>
<dbReference type="Gene3D" id="6.10.140.140">
    <property type="match status" value="1"/>
</dbReference>
<dbReference type="FunFam" id="3.30.160.60:FF:000557">
    <property type="entry name" value="zinc finger and SCAN domain-containing protein 29"/>
    <property type="match status" value="1"/>
</dbReference>
<feature type="domain" description="C2H2-type" evidence="14">
    <location>
        <begin position="384"/>
        <end position="411"/>
    </location>
</feature>
<dbReference type="InterPro" id="IPR036051">
    <property type="entry name" value="KRAB_dom_sf"/>
</dbReference>
<feature type="compositionally biased region" description="Pro residues" evidence="13">
    <location>
        <begin position="714"/>
        <end position="723"/>
    </location>
</feature>
<dbReference type="PANTHER" id="PTHR24394:SF48">
    <property type="entry name" value="ZINC FINGER PROTEIN 771"/>
    <property type="match status" value="1"/>
</dbReference>
<evidence type="ECO:0000256" key="4">
    <source>
        <dbReference type="ARBA" id="ARBA00022723"/>
    </source>
</evidence>
<feature type="domain" description="C2H2-type" evidence="14">
    <location>
        <begin position="608"/>
        <end position="635"/>
    </location>
</feature>
<evidence type="ECO:0000256" key="1">
    <source>
        <dbReference type="ARBA" id="ARBA00003767"/>
    </source>
</evidence>
<feature type="domain" description="C2H2-type" evidence="14">
    <location>
        <begin position="552"/>
        <end position="579"/>
    </location>
</feature>
<dbReference type="Pfam" id="PF01352">
    <property type="entry name" value="KRAB"/>
    <property type="match status" value="1"/>
</dbReference>
<dbReference type="SMART" id="SM00349">
    <property type="entry name" value="KRAB"/>
    <property type="match status" value="1"/>
</dbReference>
<reference evidence="17 18" key="1">
    <citation type="submission" date="2024-06" db="EMBL/GenBank/DDBJ databases">
        <title>The draft genome of Grus japonensis, version 3.</title>
        <authorList>
            <person name="Nabeshima K."/>
            <person name="Suzuki S."/>
            <person name="Onuma M."/>
        </authorList>
    </citation>
    <scope>NUCLEOTIDE SEQUENCE [LARGE SCALE GENOMIC DNA]</scope>
    <source>
        <strain evidence="17 18">451A</strain>
    </source>
</reference>
<dbReference type="PANTHER" id="PTHR24394">
    <property type="entry name" value="ZINC FINGER PROTEIN"/>
    <property type="match status" value="1"/>
</dbReference>
<evidence type="ECO:0000259" key="15">
    <source>
        <dbReference type="PROSITE" id="PS50805"/>
    </source>
</evidence>
<dbReference type="Gene3D" id="3.30.160.60">
    <property type="entry name" value="Classic Zinc Finger"/>
    <property type="match status" value="11"/>
</dbReference>
<dbReference type="PROSITE" id="PS50157">
    <property type="entry name" value="ZINC_FINGER_C2H2_2"/>
    <property type="match status" value="11"/>
</dbReference>
<accession>A0ABC9WJB4</accession>
<keyword evidence="7" id="KW-0862">Zinc</keyword>
<keyword evidence="11" id="KW-0539">Nucleus</keyword>
<dbReference type="PROSITE" id="PS50806">
    <property type="entry name" value="KRAB_RELATED"/>
    <property type="match status" value="1"/>
</dbReference>
<dbReference type="Pfam" id="PF00096">
    <property type="entry name" value="zf-C2H2"/>
    <property type="match status" value="10"/>
</dbReference>
<dbReference type="Pfam" id="PF14580">
    <property type="entry name" value="LRR_9"/>
    <property type="match status" value="1"/>
</dbReference>
<keyword evidence="10" id="KW-0804">Transcription</keyword>
<dbReference type="FunFam" id="3.30.160.60:FF:000202">
    <property type="entry name" value="Zinc finger protein 574"/>
    <property type="match status" value="1"/>
</dbReference>
<keyword evidence="6 12" id="KW-0863">Zinc-finger</keyword>
<dbReference type="SMART" id="SM00355">
    <property type="entry name" value="ZnF_C2H2"/>
    <property type="match status" value="11"/>
</dbReference>
<feature type="domain" description="C2H2-type" evidence="14">
    <location>
        <begin position="412"/>
        <end position="439"/>
    </location>
</feature>
<dbReference type="PROSITE" id="PS51450">
    <property type="entry name" value="LRR"/>
    <property type="match status" value="2"/>
</dbReference>
<dbReference type="FunFam" id="3.30.160.60:FF:000060">
    <property type="entry name" value="zinc finger protein 436"/>
    <property type="match status" value="1"/>
</dbReference>
<evidence type="ECO:0000259" key="16">
    <source>
        <dbReference type="PROSITE" id="PS50806"/>
    </source>
</evidence>
<evidence type="ECO:0000256" key="12">
    <source>
        <dbReference type="PROSITE-ProRule" id="PRU00042"/>
    </source>
</evidence>
<dbReference type="InterPro" id="IPR001909">
    <property type="entry name" value="KRAB"/>
</dbReference>
<evidence type="ECO:0000256" key="5">
    <source>
        <dbReference type="ARBA" id="ARBA00022737"/>
    </source>
</evidence>
<comment type="similarity">
    <text evidence="3">Belongs to the krueppel C2H2-type zinc-finger protein family.</text>
</comment>
<feature type="region of interest" description="Disordered" evidence="13">
    <location>
        <begin position="269"/>
        <end position="360"/>
    </location>
</feature>
<feature type="domain" description="C2H2-type" evidence="14">
    <location>
        <begin position="440"/>
        <end position="467"/>
    </location>
</feature>
<dbReference type="Gene3D" id="3.80.10.10">
    <property type="entry name" value="Ribonuclease Inhibitor"/>
    <property type="match status" value="1"/>
</dbReference>
<evidence type="ECO:0000313" key="18">
    <source>
        <dbReference type="Proteomes" id="UP001623348"/>
    </source>
</evidence>
<feature type="domain" description="C2H2-type" evidence="14">
    <location>
        <begin position="356"/>
        <end position="383"/>
    </location>
</feature>
<dbReference type="FunFam" id="3.30.160.60:FF:002343">
    <property type="entry name" value="Zinc finger protein 33A"/>
    <property type="match status" value="2"/>
</dbReference>
<dbReference type="FunFam" id="3.30.160.60:FF:000038">
    <property type="entry name" value="Zinc finger protein 624"/>
    <property type="match status" value="1"/>
</dbReference>